<dbReference type="Proteomes" id="UP001589747">
    <property type="component" value="Unassembled WGS sequence"/>
</dbReference>
<proteinExistence type="predicted"/>
<organism evidence="1 2">
    <name type="scientific">Paenibacillus aurantiacus</name>
    <dbReference type="NCBI Taxonomy" id="1936118"/>
    <lineage>
        <taxon>Bacteria</taxon>
        <taxon>Bacillati</taxon>
        <taxon>Bacillota</taxon>
        <taxon>Bacilli</taxon>
        <taxon>Bacillales</taxon>
        <taxon>Paenibacillaceae</taxon>
        <taxon>Paenibacillus</taxon>
    </lineage>
</organism>
<sequence>MNDYLVENLMQQRNVEIEANARNYWQWSTLKKENLLLAVNSEGRRSVDRLPLAHY</sequence>
<dbReference type="RefSeq" id="WP_377498145.1">
    <property type="nucleotide sequence ID" value="NZ_JBHMDO010000034.1"/>
</dbReference>
<dbReference type="EMBL" id="JBHMDO010000034">
    <property type="protein sequence ID" value="MFB9328644.1"/>
    <property type="molecule type" value="Genomic_DNA"/>
</dbReference>
<name>A0ABV5KTU3_9BACL</name>
<accession>A0ABV5KTU3</accession>
<protein>
    <submittedName>
        <fullName evidence="1">Uncharacterized protein</fullName>
    </submittedName>
</protein>
<evidence type="ECO:0000313" key="1">
    <source>
        <dbReference type="EMBL" id="MFB9328644.1"/>
    </source>
</evidence>
<reference evidence="1 2" key="1">
    <citation type="submission" date="2024-09" db="EMBL/GenBank/DDBJ databases">
        <authorList>
            <person name="Sun Q."/>
            <person name="Mori K."/>
        </authorList>
    </citation>
    <scope>NUCLEOTIDE SEQUENCE [LARGE SCALE GENOMIC DNA]</scope>
    <source>
        <strain evidence="1 2">TISTR 2452</strain>
    </source>
</reference>
<gene>
    <name evidence="1" type="ORF">ACFFSY_22135</name>
</gene>
<comment type="caution">
    <text evidence="1">The sequence shown here is derived from an EMBL/GenBank/DDBJ whole genome shotgun (WGS) entry which is preliminary data.</text>
</comment>
<evidence type="ECO:0000313" key="2">
    <source>
        <dbReference type="Proteomes" id="UP001589747"/>
    </source>
</evidence>
<keyword evidence="2" id="KW-1185">Reference proteome</keyword>